<accession>A0A914WRN0</accession>
<dbReference type="InterPro" id="IPR026645">
    <property type="entry name" value="Dermatopontin"/>
</dbReference>
<dbReference type="AlphaFoldDB" id="A0A914WRN0"/>
<dbReference type="Pfam" id="PF14704">
    <property type="entry name" value="DERM"/>
    <property type="match status" value="1"/>
</dbReference>
<keyword evidence="5" id="KW-0732">Signal</keyword>
<keyword evidence="4" id="KW-1015">Disulfide bond</keyword>
<organism evidence="6 7">
    <name type="scientific">Plectus sambesii</name>
    <dbReference type="NCBI Taxonomy" id="2011161"/>
    <lineage>
        <taxon>Eukaryota</taxon>
        <taxon>Metazoa</taxon>
        <taxon>Ecdysozoa</taxon>
        <taxon>Nematoda</taxon>
        <taxon>Chromadorea</taxon>
        <taxon>Plectida</taxon>
        <taxon>Plectina</taxon>
        <taxon>Plectoidea</taxon>
        <taxon>Plectidae</taxon>
        <taxon>Plectus</taxon>
    </lineage>
</organism>
<keyword evidence="6" id="KW-1185">Reference proteome</keyword>
<name>A0A914WRN0_9BILA</name>
<evidence type="ECO:0000313" key="6">
    <source>
        <dbReference type="Proteomes" id="UP000887566"/>
    </source>
</evidence>
<evidence type="ECO:0000313" key="7">
    <source>
        <dbReference type="WBParaSite" id="PSAMB.scaffold4890size13233.g25467.t1"/>
    </source>
</evidence>
<evidence type="ECO:0000256" key="3">
    <source>
        <dbReference type="ARBA" id="ARBA00022525"/>
    </source>
</evidence>
<reference evidence="7" key="1">
    <citation type="submission" date="2022-11" db="UniProtKB">
        <authorList>
            <consortium name="WormBaseParasite"/>
        </authorList>
    </citation>
    <scope>IDENTIFICATION</scope>
</reference>
<proteinExistence type="inferred from homology"/>
<feature type="signal peptide" evidence="5">
    <location>
        <begin position="1"/>
        <end position="24"/>
    </location>
</feature>
<evidence type="ECO:0000256" key="2">
    <source>
        <dbReference type="ARBA" id="ARBA00008712"/>
    </source>
</evidence>
<evidence type="ECO:0000256" key="4">
    <source>
        <dbReference type="ARBA" id="ARBA00023157"/>
    </source>
</evidence>
<dbReference type="Proteomes" id="UP000887566">
    <property type="component" value="Unplaced"/>
</dbReference>
<comment type="subcellular location">
    <subcellularLocation>
        <location evidence="1">Secreted</location>
    </subcellularLocation>
</comment>
<sequence length="261" mass="29130">MDLFCDHSLLFLLLLLAKETIAYGKTTFECPDATYLSAFTSTRGPSRRFYHFDCTKFSNVQVTKENCTISATASTADGEDLYLSCGDKQYTAGIEIIEEDDSTSWTLLCCDSADFVVRTSECSTTAFLNDDDRDHFNFSSGLKIIRKWQSLIKSEKDGGTDRRWWLQICPVDIKAGNGNENSVEQQRRSIRGVPPEWSAGRFEALRGGMPIHTLSTARSINPHAPAFEYPPILAGHAGIQPPQLPNAAHWLALELKVVHFV</sequence>
<comment type="similarity">
    <text evidence="2">Belongs to the dermatopontin family.</text>
</comment>
<feature type="chain" id="PRO_5037068604" evidence="5">
    <location>
        <begin position="25"/>
        <end position="261"/>
    </location>
</feature>
<dbReference type="GO" id="GO:0005576">
    <property type="term" value="C:extracellular region"/>
    <property type="evidence" value="ECO:0007669"/>
    <property type="project" value="UniProtKB-SubCell"/>
</dbReference>
<evidence type="ECO:0000256" key="1">
    <source>
        <dbReference type="ARBA" id="ARBA00004613"/>
    </source>
</evidence>
<dbReference type="WBParaSite" id="PSAMB.scaffold4890size13233.g25467.t1">
    <property type="protein sequence ID" value="PSAMB.scaffold4890size13233.g25467.t1"/>
    <property type="gene ID" value="PSAMB.scaffold4890size13233.g25467"/>
</dbReference>
<keyword evidence="3" id="KW-0964">Secreted</keyword>
<evidence type="ECO:0000256" key="5">
    <source>
        <dbReference type="SAM" id="SignalP"/>
    </source>
</evidence>
<protein>
    <submittedName>
        <fullName evidence="7">Uncharacterized protein</fullName>
    </submittedName>
</protein>